<dbReference type="InterPro" id="IPR044145">
    <property type="entry name" value="IF2_II"/>
</dbReference>
<dbReference type="CDD" id="cd03692">
    <property type="entry name" value="mtIF2_IVc"/>
    <property type="match status" value="1"/>
</dbReference>
<dbReference type="Pfam" id="PF22042">
    <property type="entry name" value="EF-G_D2"/>
    <property type="match status" value="1"/>
</dbReference>
<dbReference type="InterPro" id="IPR015760">
    <property type="entry name" value="TIF_IF2"/>
</dbReference>
<dbReference type="PROSITE" id="PS00961">
    <property type="entry name" value="RIBOSOMAL_S28E"/>
    <property type="match status" value="1"/>
</dbReference>
<dbReference type="CDD" id="cd01887">
    <property type="entry name" value="IF2_eIF5B"/>
    <property type="match status" value="1"/>
</dbReference>
<dbReference type="FunFam" id="2.40.30.10:FF:000008">
    <property type="entry name" value="Translation initiation factor IF-2"/>
    <property type="match status" value="1"/>
</dbReference>
<dbReference type="PROSITE" id="PS51722">
    <property type="entry name" value="G_TR_2"/>
    <property type="match status" value="1"/>
</dbReference>
<evidence type="ECO:0000313" key="12">
    <source>
        <dbReference type="Proteomes" id="UP000298284"/>
    </source>
</evidence>
<feature type="compositionally biased region" description="Gly residues" evidence="9">
    <location>
        <begin position="377"/>
        <end position="398"/>
    </location>
</feature>
<feature type="compositionally biased region" description="Low complexity" evidence="9">
    <location>
        <begin position="399"/>
        <end position="412"/>
    </location>
</feature>
<dbReference type="InterPro" id="IPR027417">
    <property type="entry name" value="P-loop_NTPase"/>
</dbReference>
<evidence type="ECO:0000313" key="11">
    <source>
        <dbReference type="EMBL" id="TGD81490.1"/>
    </source>
</evidence>
<keyword evidence="12" id="KW-1185">Reference proteome</keyword>
<dbReference type="Gene3D" id="2.40.30.10">
    <property type="entry name" value="Translation factors"/>
    <property type="match status" value="2"/>
</dbReference>
<feature type="region of interest" description="Disordered" evidence="9">
    <location>
        <begin position="59"/>
        <end position="459"/>
    </location>
</feature>
<feature type="compositionally biased region" description="Low complexity" evidence="9">
    <location>
        <begin position="259"/>
        <end position="278"/>
    </location>
</feature>
<feature type="binding site" evidence="7">
    <location>
        <begin position="556"/>
        <end position="563"/>
    </location>
    <ligand>
        <name>GTP</name>
        <dbReference type="ChEBI" id="CHEBI:37565"/>
    </ligand>
</feature>
<dbReference type="InterPro" id="IPR005225">
    <property type="entry name" value="Small_GTP-bd"/>
</dbReference>
<evidence type="ECO:0000256" key="3">
    <source>
        <dbReference type="ARBA" id="ARBA00022540"/>
    </source>
</evidence>
<feature type="compositionally biased region" description="Low complexity" evidence="9">
    <location>
        <begin position="84"/>
        <end position="93"/>
    </location>
</feature>
<dbReference type="SUPFAM" id="SSF52540">
    <property type="entry name" value="P-loop containing nucleoside triphosphate hydrolases"/>
    <property type="match status" value="1"/>
</dbReference>
<evidence type="ECO:0000256" key="4">
    <source>
        <dbReference type="ARBA" id="ARBA00022741"/>
    </source>
</evidence>
<dbReference type="InterPro" id="IPR000178">
    <property type="entry name" value="TF_IF2_bacterial-like"/>
</dbReference>
<name>A0A4Z0MPY5_9BACT</name>
<gene>
    <name evidence="7 11" type="primary">infB</name>
    <name evidence="11" type="ORF">EU557_07990</name>
</gene>
<dbReference type="GO" id="GO:0005525">
    <property type="term" value="F:GTP binding"/>
    <property type="evidence" value="ECO:0007669"/>
    <property type="project" value="UniProtKB-KW"/>
</dbReference>
<dbReference type="Pfam" id="PF00009">
    <property type="entry name" value="GTP_EFTU"/>
    <property type="match status" value="1"/>
</dbReference>
<dbReference type="RefSeq" id="WP_135529871.1">
    <property type="nucleotide sequence ID" value="NZ_SRKZ01000002.1"/>
</dbReference>
<evidence type="ECO:0000256" key="7">
    <source>
        <dbReference type="HAMAP-Rule" id="MF_00100"/>
    </source>
</evidence>
<sequence length="1048" mass="109275">MAEAATKRLNQAAKDLNVGLSTIVDFLAGKGHIIENKPTTKLTGEQVSLLNKAFESSAQDKMEAAKLSQAKRQTEQEAVAQARPAEPVAAPKAAPAPQPAAPAPAPKPVEAPAPVAAAPAAPAPAAPAEEPNRVPGLKVLGRIELDAKGRPVPPKPAAPAPAPAASQPQAPAPKVEAPKPVAPAAPVVEAPKPAPTPVVAPAPAPAPVAEAPKAAPAPQPAAPAPAPKPAETPAPVAAAPAQPVTPPAAPAPAAPAPAPTASTPPADAPAAPSEEAPAGTIVAKADQLKGLTVLGKIELPLDSSRRGGGGGRGARPVASSDVRKSGIGADKKKRQRIPMNGPGASNQQGGQGGGQNNAPAAPRVTGTGPAANRQNNGPGGNRPGGGNQGGNRPGGNQGGNRPTTAAPATTPEQTEKQIQEQIKATLAKLSGGRGGNQNNRAKYRRDKRAGVAEDREAQRAQNELDAKTLKVTEFISANDLASLMNVSVNEVIKVCLNMGMFVSINQRLDAEAITVIADEFGYDVEFLSAEEDEAEVTIVDAEEDLQPRAPVVTIMGHVDHGKTSLLDYIRSATVAKGEAGGITQHIGAYDVMTKSGKRVTFLDTPGHEAFTAMRARGAKVTDIAIIVVAADDSVMPQTKEAINHAQAAGVPIVIALNKIDKPGANPDKVREELSVINILVEEWGGKYQSQEVSAKTGLGIDDLLEKVLLEAEILDLKANPDRNAVGSVIEASLDKGRGYVTTILVQTGTMKVGDIVLAGPHFGRVKAMTDHRGKKMKLAGPATPVQVLGLTGAPQAGDKIQVMETEREARELATQRQQLAREQSMRTKKHITLDEIGRRLAIGSFKELNVIVKGDVDGSVEALADSLLKLSTPEVAVNILNKGVGAISESDVLLASASDAIIIGFQVRPSQSARKLAEQEQIDIRLYSIIYNAINEVKDAMEGMLAPTVQEVVVANAEVRQVFNITKVGTIAGCMVTEGTFTRKTRVRVVRDGIVVYSGEIQDLKRYKDDVSEVRQGYECGISVKGFNDLREGDNIEGFEEKEVKRTL</sequence>
<feature type="compositionally biased region" description="Pro residues" evidence="9">
    <location>
        <begin position="243"/>
        <end position="258"/>
    </location>
</feature>
<accession>A0A4Z0MPY5</accession>
<dbReference type="FunFam" id="3.40.50.300:FF:000019">
    <property type="entry name" value="Translation initiation factor IF-2"/>
    <property type="match status" value="1"/>
</dbReference>
<organism evidence="11 12">
    <name type="scientific">Hymenobacter wooponensis</name>
    <dbReference type="NCBI Taxonomy" id="1525360"/>
    <lineage>
        <taxon>Bacteria</taxon>
        <taxon>Pseudomonadati</taxon>
        <taxon>Bacteroidota</taxon>
        <taxon>Cytophagia</taxon>
        <taxon>Cytophagales</taxon>
        <taxon>Hymenobacteraceae</taxon>
        <taxon>Hymenobacter</taxon>
    </lineage>
</organism>
<evidence type="ECO:0000256" key="2">
    <source>
        <dbReference type="ARBA" id="ARBA00020675"/>
    </source>
</evidence>
<dbReference type="Proteomes" id="UP000298284">
    <property type="component" value="Unassembled WGS sequence"/>
</dbReference>
<feature type="compositionally biased region" description="Pro residues" evidence="9">
    <location>
        <begin position="151"/>
        <end position="162"/>
    </location>
</feature>
<keyword evidence="5 7" id="KW-0648">Protein biosynthesis</keyword>
<dbReference type="FunFam" id="3.40.50.10050:FF:000001">
    <property type="entry name" value="Translation initiation factor IF-2"/>
    <property type="match status" value="1"/>
</dbReference>
<dbReference type="InterPro" id="IPR006847">
    <property type="entry name" value="IF2_N"/>
</dbReference>
<dbReference type="CDD" id="cd03702">
    <property type="entry name" value="IF2_mtIF2_II"/>
    <property type="match status" value="1"/>
</dbReference>
<dbReference type="InterPro" id="IPR000795">
    <property type="entry name" value="T_Tr_GTP-bd_dom"/>
</dbReference>
<reference evidence="11 12" key="1">
    <citation type="submission" date="2019-04" db="EMBL/GenBank/DDBJ databases">
        <authorList>
            <person name="Feng G."/>
            <person name="Zhang J."/>
            <person name="Zhu H."/>
        </authorList>
    </citation>
    <scope>NUCLEOTIDE SEQUENCE [LARGE SCALE GENOMIC DNA]</scope>
    <source>
        <strain evidence="11 12">JCM 19491</strain>
    </source>
</reference>
<dbReference type="Gene3D" id="3.40.50.10050">
    <property type="entry name" value="Translation initiation factor IF- 2, domain 3"/>
    <property type="match status" value="1"/>
</dbReference>
<dbReference type="NCBIfam" id="TIGR00487">
    <property type="entry name" value="IF-2"/>
    <property type="match status" value="1"/>
</dbReference>
<comment type="function">
    <text evidence="7 8">One of the essential components for the initiation of protein synthesis. Protects formylmethionyl-tRNA from spontaneous hydrolysis and promotes its binding to the 30S ribosomal subunits. Also involved in the hydrolysis of GTP during the formation of the 70S ribosomal complex.</text>
</comment>
<dbReference type="Gene3D" id="3.40.50.300">
    <property type="entry name" value="P-loop containing nucleotide triphosphate hydrolases"/>
    <property type="match status" value="1"/>
</dbReference>
<dbReference type="InterPro" id="IPR028626">
    <property type="entry name" value="Ribosomal_eS28_CS"/>
</dbReference>
<dbReference type="PANTHER" id="PTHR43381:SF5">
    <property type="entry name" value="TR-TYPE G DOMAIN-CONTAINING PROTEIN"/>
    <property type="match status" value="1"/>
</dbReference>
<dbReference type="NCBIfam" id="TIGR00231">
    <property type="entry name" value="small_GTP"/>
    <property type="match status" value="1"/>
</dbReference>
<feature type="domain" description="Tr-type G" evidence="10">
    <location>
        <begin position="547"/>
        <end position="715"/>
    </location>
</feature>
<dbReference type="Pfam" id="PF11987">
    <property type="entry name" value="IF-2"/>
    <property type="match status" value="1"/>
</dbReference>
<feature type="compositionally biased region" description="Pro residues" evidence="9">
    <location>
        <begin position="192"/>
        <end position="206"/>
    </location>
</feature>
<dbReference type="InterPro" id="IPR009000">
    <property type="entry name" value="Transl_B-barrel_sf"/>
</dbReference>
<dbReference type="InterPro" id="IPR053905">
    <property type="entry name" value="EF-G-like_DII"/>
</dbReference>
<evidence type="ECO:0000259" key="10">
    <source>
        <dbReference type="PROSITE" id="PS51722"/>
    </source>
</evidence>
<dbReference type="SUPFAM" id="SSF52156">
    <property type="entry name" value="Initiation factor IF2/eIF5b, domain 3"/>
    <property type="match status" value="1"/>
</dbReference>
<feature type="compositionally biased region" description="Low complexity" evidence="9">
    <location>
        <begin position="233"/>
        <end position="242"/>
    </location>
</feature>
<dbReference type="Pfam" id="PF04760">
    <property type="entry name" value="IF2_N"/>
    <property type="match status" value="1"/>
</dbReference>
<comment type="subcellular location">
    <subcellularLocation>
        <location evidence="7">Cytoplasm</location>
    </subcellularLocation>
</comment>
<feature type="compositionally biased region" description="Pro residues" evidence="9">
    <location>
        <begin position="94"/>
        <end position="111"/>
    </location>
</feature>
<evidence type="ECO:0000256" key="5">
    <source>
        <dbReference type="ARBA" id="ARBA00022917"/>
    </source>
</evidence>
<evidence type="ECO:0000256" key="8">
    <source>
        <dbReference type="RuleBase" id="RU000644"/>
    </source>
</evidence>
<comment type="caution">
    <text evidence="11">The sequence shown here is derived from an EMBL/GenBank/DDBJ whole genome shotgun (WGS) entry which is preliminary data.</text>
</comment>
<feature type="binding site" evidence="7">
    <location>
        <begin position="657"/>
        <end position="660"/>
    </location>
    <ligand>
        <name>GTP</name>
        <dbReference type="ChEBI" id="CHEBI:37565"/>
    </ligand>
</feature>
<dbReference type="GO" id="GO:0003924">
    <property type="term" value="F:GTPase activity"/>
    <property type="evidence" value="ECO:0007669"/>
    <property type="project" value="UniProtKB-UniRule"/>
</dbReference>
<proteinExistence type="inferred from homology"/>
<keyword evidence="4 7" id="KW-0547">Nucleotide-binding</keyword>
<dbReference type="OrthoDB" id="9811804at2"/>
<keyword evidence="3 7" id="KW-0396">Initiation factor</keyword>
<feature type="compositionally biased region" description="Low complexity" evidence="9">
    <location>
        <begin position="163"/>
        <end position="191"/>
    </location>
</feature>
<dbReference type="PANTHER" id="PTHR43381">
    <property type="entry name" value="TRANSLATION INITIATION FACTOR IF-2-RELATED"/>
    <property type="match status" value="1"/>
</dbReference>
<dbReference type="InterPro" id="IPR023115">
    <property type="entry name" value="TIF_IF2_dom3"/>
</dbReference>
<evidence type="ECO:0000256" key="6">
    <source>
        <dbReference type="ARBA" id="ARBA00023134"/>
    </source>
</evidence>
<feature type="binding site" evidence="7">
    <location>
        <begin position="603"/>
        <end position="607"/>
    </location>
    <ligand>
        <name>GTP</name>
        <dbReference type="ChEBI" id="CHEBI:37565"/>
    </ligand>
</feature>
<feature type="compositionally biased region" description="Basic and acidic residues" evidence="9">
    <location>
        <begin position="448"/>
        <end position="459"/>
    </location>
</feature>
<dbReference type="HAMAP" id="MF_00100_B">
    <property type="entry name" value="IF_2_B"/>
    <property type="match status" value="1"/>
</dbReference>
<keyword evidence="6 7" id="KW-0342">GTP-binding</keyword>
<comment type="similarity">
    <text evidence="1 7 8">Belongs to the TRAFAC class translation factor GTPase superfamily. Classic translation factor GTPase family. IF-2 subfamily.</text>
</comment>
<keyword evidence="7" id="KW-0963">Cytoplasm</keyword>
<feature type="compositionally biased region" description="Pro residues" evidence="9">
    <location>
        <begin position="215"/>
        <end position="232"/>
    </location>
</feature>
<dbReference type="SUPFAM" id="SSF50447">
    <property type="entry name" value="Translation proteins"/>
    <property type="match status" value="2"/>
</dbReference>
<dbReference type="AlphaFoldDB" id="A0A4Z0MPY5"/>
<evidence type="ECO:0000256" key="1">
    <source>
        <dbReference type="ARBA" id="ARBA00007733"/>
    </source>
</evidence>
<comment type="caution">
    <text evidence="7">Lacks conserved residue(s) required for the propagation of feature annotation.</text>
</comment>
<dbReference type="FunFam" id="2.40.30.10:FF:000007">
    <property type="entry name" value="Translation initiation factor IF-2"/>
    <property type="match status" value="1"/>
</dbReference>
<evidence type="ECO:0000256" key="9">
    <source>
        <dbReference type="SAM" id="MobiDB-lite"/>
    </source>
</evidence>
<dbReference type="InterPro" id="IPR036925">
    <property type="entry name" value="TIF_IF2_dom3_sf"/>
</dbReference>
<protein>
    <recommendedName>
        <fullName evidence="2 7">Translation initiation factor IF-2</fullName>
    </recommendedName>
</protein>
<dbReference type="EMBL" id="SRKZ01000002">
    <property type="protein sequence ID" value="TGD81490.1"/>
    <property type="molecule type" value="Genomic_DNA"/>
</dbReference>
<dbReference type="GO" id="GO:0005737">
    <property type="term" value="C:cytoplasm"/>
    <property type="evidence" value="ECO:0007669"/>
    <property type="project" value="UniProtKB-SubCell"/>
</dbReference>
<dbReference type="PROSITE" id="PS01176">
    <property type="entry name" value="IF2"/>
    <property type="match status" value="1"/>
</dbReference>
<dbReference type="GO" id="GO:0003743">
    <property type="term" value="F:translation initiation factor activity"/>
    <property type="evidence" value="ECO:0007669"/>
    <property type="project" value="UniProtKB-UniRule"/>
</dbReference>